<accession>A0A699JN22</accession>
<feature type="non-terminal residue" evidence="1">
    <location>
        <position position="1"/>
    </location>
</feature>
<protein>
    <recommendedName>
        <fullName evidence="2">Reverse transcriptase domain-containing protein</fullName>
    </recommendedName>
</protein>
<proteinExistence type="predicted"/>
<evidence type="ECO:0000313" key="1">
    <source>
        <dbReference type="EMBL" id="GFA47745.1"/>
    </source>
</evidence>
<comment type="caution">
    <text evidence="1">The sequence shown here is derived from an EMBL/GenBank/DDBJ whole genome shotgun (WGS) entry which is preliminary data.</text>
</comment>
<reference evidence="1" key="1">
    <citation type="journal article" date="2019" name="Sci. Rep.">
        <title>Draft genome of Tanacetum cinerariifolium, the natural source of mosquito coil.</title>
        <authorList>
            <person name="Yamashiro T."/>
            <person name="Shiraishi A."/>
            <person name="Satake H."/>
            <person name="Nakayama K."/>
        </authorList>
    </citation>
    <scope>NUCLEOTIDE SEQUENCE</scope>
</reference>
<sequence>DDDDEDYAVVITHDFSITDSLIIENEHLDTILETELDEFIKSSVENLVPILSEFEDFSNIESECDMPDCDDSQTIKFSTIFNPLFNDSTFSVDESSHEEFDFLLEEFFGELAHTDLIPPRINEANCNPEEDIHLVERLWYDNSSPRPPKDFNSKNSNVIIESFSPYPIPVEDSDPFMEEIDLFFASDGSIPPGIDSDYSDSEGDNIFLERLLHDDPIPLPDILDFSNVV</sequence>
<evidence type="ECO:0008006" key="2">
    <source>
        <dbReference type="Google" id="ProtNLM"/>
    </source>
</evidence>
<gene>
    <name evidence="1" type="ORF">Tci_619717</name>
</gene>
<dbReference type="AlphaFoldDB" id="A0A699JN22"/>
<dbReference type="EMBL" id="BKCJ010430947">
    <property type="protein sequence ID" value="GFA47745.1"/>
    <property type="molecule type" value="Genomic_DNA"/>
</dbReference>
<organism evidence="1">
    <name type="scientific">Tanacetum cinerariifolium</name>
    <name type="common">Dalmatian daisy</name>
    <name type="synonym">Chrysanthemum cinerariifolium</name>
    <dbReference type="NCBI Taxonomy" id="118510"/>
    <lineage>
        <taxon>Eukaryota</taxon>
        <taxon>Viridiplantae</taxon>
        <taxon>Streptophyta</taxon>
        <taxon>Embryophyta</taxon>
        <taxon>Tracheophyta</taxon>
        <taxon>Spermatophyta</taxon>
        <taxon>Magnoliopsida</taxon>
        <taxon>eudicotyledons</taxon>
        <taxon>Gunneridae</taxon>
        <taxon>Pentapetalae</taxon>
        <taxon>asterids</taxon>
        <taxon>campanulids</taxon>
        <taxon>Asterales</taxon>
        <taxon>Asteraceae</taxon>
        <taxon>Asteroideae</taxon>
        <taxon>Anthemideae</taxon>
        <taxon>Anthemidinae</taxon>
        <taxon>Tanacetum</taxon>
    </lineage>
</organism>
<name>A0A699JN22_TANCI</name>